<sequence length="210" mass="24789">MNKYFIFLVLVIFSCSKRDKLTLENFPLDEVIAIDTFTNTPDFSERFQSFDNESPIWQFNKNIVPEELIEKINEDKLLINGQKLNDISEIKTFLEANDYDEIRQEVWLRDSSITIIIQNSKINSLSFTKSSNLKYEDLDLFSLTPLSYKKKFPGSYKMRNFTTLSNDVIRYSEIDSVKSLDFTYLHTNSGKLTITWVNGKVERTFYKYFH</sequence>
<reference evidence="2" key="1">
    <citation type="journal article" date="2019" name="Int. J. Syst. Evol. Microbiol.">
        <title>The Global Catalogue of Microorganisms (GCM) 10K type strain sequencing project: providing services to taxonomists for standard genome sequencing and annotation.</title>
        <authorList>
            <consortium name="The Broad Institute Genomics Platform"/>
            <consortium name="The Broad Institute Genome Sequencing Center for Infectious Disease"/>
            <person name="Wu L."/>
            <person name="Ma J."/>
        </authorList>
    </citation>
    <scope>NUCLEOTIDE SEQUENCE [LARGE SCALE GENOMIC DNA]</scope>
    <source>
        <strain evidence="2">CGMCC 1.12479</strain>
    </source>
</reference>
<dbReference type="PROSITE" id="PS51257">
    <property type="entry name" value="PROKAR_LIPOPROTEIN"/>
    <property type="match status" value="1"/>
</dbReference>
<evidence type="ECO:0000313" key="1">
    <source>
        <dbReference type="EMBL" id="GGC32432.1"/>
    </source>
</evidence>
<comment type="caution">
    <text evidence="1">The sequence shown here is derived from an EMBL/GenBank/DDBJ whole genome shotgun (WGS) entry which is preliminary data.</text>
</comment>
<keyword evidence="2" id="KW-1185">Reference proteome</keyword>
<evidence type="ECO:0008006" key="3">
    <source>
        <dbReference type="Google" id="ProtNLM"/>
    </source>
</evidence>
<accession>A0ABQ1M0X8</accession>
<proteinExistence type="predicted"/>
<dbReference type="RefSeq" id="WP_188440171.1">
    <property type="nucleotide sequence ID" value="NZ_BMFD01000002.1"/>
</dbReference>
<protein>
    <recommendedName>
        <fullName evidence="3">Lipoprotein</fullName>
    </recommendedName>
</protein>
<dbReference type="Proteomes" id="UP000635885">
    <property type="component" value="Unassembled WGS sequence"/>
</dbReference>
<organism evidence="1 2">
    <name type="scientific">Belliella aquatica</name>
    <dbReference type="NCBI Taxonomy" id="1323734"/>
    <lineage>
        <taxon>Bacteria</taxon>
        <taxon>Pseudomonadati</taxon>
        <taxon>Bacteroidota</taxon>
        <taxon>Cytophagia</taxon>
        <taxon>Cytophagales</taxon>
        <taxon>Cyclobacteriaceae</taxon>
        <taxon>Belliella</taxon>
    </lineage>
</organism>
<gene>
    <name evidence="1" type="ORF">GCM10010993_09260</name>
</gene>
<name>A0ABQ1M0X8_9BACT</name>
<dbReference type="EMBL" id="BMFD01000002">
    <property type="protein sequence ID" value="GGC32432.1"/>
    <property type="molecule type" value="Genomic_DNA"/>
</dbReference>
<evidence type="ECO:0000313" key="2">
    <source>
        <dbReference type="Proteomes" id="UP000635885"/>
    </source>
</evidence>